<dbReference type="GO" id="GO:0034976">
    <property type="term" value="P:response to endoplasmic reticulum stress"/>
    <property type="evidence" value="ECO:0007669"/>
    <property type="project" value="TreeGrafter"/>
</dbReference>
<dbReference type="GO" id="GO:0006457">
    <property type="term" value="P:protein folding"/>
    <property type="evidence" value="ECO:0007669"/>
    <property type="project" value="TreeGrafter"/>
</dbReference>
<comment type="similarity">
    <text evidence="1">Belongs to the protein disulfide isomerase family.</text>
</comment>
<dbReference type="OrthoDB" id="1730478at2759"/>
<dbReference type="Gene3D" id="3.40.30.10">
    <property type="entry name" value="Glutaredoxin"/>
    <property type="match status" value="1"/>
</dbReference>
<dbReference type="Proteomes" id="UP000604825">
    <property type="component" value="Unassembled WGS sequence"/>
</dbReference>
<evidence type="ECO:0000313" key="4">
    <source>
        <dbReference type="EMBL" id="CAD6239839.1"/>
    </source>
</evidence>
<dbReference type="InterPro" id="IPR013766">
    <property type="entry name" value="Thioredoxin_domain"/>
</dbReference>
<dbReference type="AlphaFoldDB" id="A0A811PAQ0"/>
<organism evidence="4 5">
    <name type="scientific">Miscanthus lutarioriparius</name>
    <dbReference type="NCBI Taxonomy" id="422564"/>
    <lineage>
        <taxon>Eukaryota</taxon>
        <taxon>Viridiplantae</taxon>
        <taxon>Streptophyta</taxon>
        <taxon>Embryophyta</taxon>
        <taxon>Tracheophyta</taxon>
        <taxon>Spermatophyta</taxon>
        <taxon>Magnoliopsida</taxon>
        <taxon>Liliopsida</taxon>
        <taxon>Poales</taxon>
        <taxon>Poaceae</taxon>
        <taxon>PACMAD clade</taxon>
        <taxon>Panicoideae</taxon>
        <taxon>Andropogonodae</taxon>
        <taxon>Andropogoneae</taxon>
        <taxon>Saccharinae</taxon>
        <taxon>Miscanthus</taxon>
    </lineage>
</organism>
<dbReference type="SUPFAM" id="SSF52833">
    <property type="entry name" value="Thioredoxin-like"/>
    <property type="match status" value="1"/>
</dbReference>
<evidence type="ECO:0000313" key="5">
    <source>
        <dbReference type="Proteomes" id="UP000604825"/>
    </source>
</evidence>
<feature type="compositionally biased region" description="Gly residues" evidence="2">
    <location>
        <begin position="1"/>
        <end position="10"/>
    </location>
</feature>
<keyword evidence="5" id="KW-1185">Reference proteome</keyword>
<comment type="caution">
    <text evidence="4">The sequence shown here is derived from an EMBL/GenBank/DDBJ whole genome shotgun (WGS) entry which is preliminary data.</text>
</comment>
<evidence type="ECO:0000259" key="3">
    <source>
        <dbReference type="Pfam" id="PF00085"/>
    </source>
</evidence>
<feature type="region of interest" description="Disordered" evidence="2">
    <location>
        <begin position="1"/>
        <end position="24"/>
    </location>
</feature>
<name>A0A811PAQ0_9POAL</name>
<dbReference type="InterPro" id="IPR036249">
    <property type="entry name" value="Thioredoxin-like_sf"/>
</dbReference>
<dbReference type="PANTHER" id="PTHR18929">
    <property type="entry name" value="PROTEIN DISULFIDE ISOMERASE"/>
    <property type="match status" value="1"/>
</dbReference>
<gene>
    <name evidence="4" type="ORF">NCGR_LOCUS26682</name>
</gene>
<sequence>MSGCRGGGAKGTVDGAGARQQNTRRTVEDHAELLLVGYAPWCERSAQLRFAETSAALRAMGSAVAFAKLRVERYPKAAVAVGVKGFSTMLLFVNDTEHAYHGLRTSEAYINAFSKVTLLTIRWLQCKGSVVVSQRVKHECIDTSMKRLLHIKENHEIQKIGVSGKIHHNASARLIVHLNSPRSFKKAAAPISVSICNTLESLVNRTIIFPAFIMKQQRTTQEGDAKL</sequence>
<feature type="domain" description="Thioredoxin" evidence="3">
    <location>
        <begin position="21"/>
        <end position="109"/>
    </location>
</feature>
<dbReference type="PANTHER" id="PTHR18929:SF189">
    <property type="entry name" value="PROTEIN DISULFIDE ISOMERASE-LIKE 1-5-RELATED"/>
    <property type="match status" value="1"/>
</dbReference>
<proteinExistence type="inferred from homology"/>
<dbReference type="EMBL" id="CAJGYO010000006">
    <property type="protein sequence ID" value="CAD6239839.1"/>
    <property type="molecule type" value="Genomic_DNA"/>
</dbReference>
<evidence type="ECO:0000256" key="2">
    <source>
        <dbReference type="SAM" id="MobiDB-lite"/>
    </source>
</evidence>
<reference evidence="4" key="1">
    <citation type="submission" date="2020-10" db="EMBL/GenBank/DDBJ databases">
        <authorList>
            <person name="Han B."/>
            <person name="Lu T."/>
            <person name="Zhao Q."/>
            <person name="Huang X."/>
            <person name="Zhao Y."/>
        </authorList>
    </citation>
    <scope>NUCLEOTIDE SEQUENCE</scope>
</reference>
<accession>A0A811PAQ0</accession>
<dbReference type="GO" id="GO:0005783">
    <property type="term" value="C:endoplasmic reticulum"/>
    <property type="evidence" value="ECO:0007669"/>
    <property type="project" value="TreeGrafter"/>
</dbReference>
<dbReference type="GO" id="GO:0003756">
    <property type="term" value="F:protein disulfide isomerase activity"/>
    <property type="evidence" value="ECO:0007669"/>
    <property type="project" value="TreeGrafter"/>
</dbReference>
<evidence type="ECO:0000256" key="1">
    <source>
        <dbReference type="ARBA" id="ARBA00006347"/>
    </source>
</evidence>
<protein>
    <recommendedName>
        <fullName evidence="3">Thioredoxin domain-containing protein</fullName>
    </recommendedName>
</protein>
<dbReference type="Pfam" id="PF00085">
    <property type="entry name" value="Thioredoxin"/>
    <property type="match status" value="1"/>
</dbReference>